<proteinExistence type="inferred from homology"/>
<evidence type="ECO:0000256" key="3">
    <source>
        <dbReference type="ARBA" id="ARBA00022475"/>
    </source>
</evidence>
<dbReference type="SMART" id="SM00382">
    <property type="entry name" value="AAA"/>
    <property type="match status" value="1"/>
</dbReference>
<evidence type="ECO:0000313" key="10">
    <source>
        <dbReference type="Proteomes" id="UP000397656"/>
    </source>
</evidence>
<dbReference type="InterPro" id="IPR003593">
    <property type="entry name" value="AAA+_ATPase"/>
</dbReference>
<dbReference type="GeneID" id="98401447"/>
<dbReference type="CDD" id="cd03224">
    <property type="entry name" value="ABC_TM1139_LivF_branched"/>
    <property type="match status" value="1"/>
</dbReference>
<evidence type="ECO:0000256" key="7">
    <source>
        <dbReference type="ARBA" id="ARBA00022970"/>
    </source>
</evidence>
<keyword evidence="6 9" id="KW-0067">ATP-binding</keyword>
<dbReference type="EMBL" id="CP062803">
    <property type="protein sequence ID" value="QOT74807.1"/>
    <property type="molecule type" value="Genomic_DNA"/>
</dbReference>
<keyword evidence="4" id="KW-0472">Membrane</keyword>
<organism evidence="9 10">
    <name type="scientific">Cupriavidus basilensis</name>
    <dbReference type="NCBI Taxonomy" id="68895"/>
    <lineage>
        <taxon>Bacteria</taxon>
        <taxon>Pseudomonadati</taxon>
        <taxon>Pseudomonadota</taxon>
        <taxon>Betaproteobacteria</taxon>
        <taxon>Burkholderiales</taxon>
        <taxon>Burkholderiaceae</taxon>
        <taxon>Cupriavidus</taxon>
    </lineage>
</organism>
<dbReference type="Proteomes" id="UP000397656">
    <property type="component" value="Chromosome 1"/>
</dbReference>
<sequence length="254" mass="27153">MAEAPAAPALSAASAAPILSLDGVQTHIGPYHILHGVSFAVPRGGVTMLLGRNGAGKTTTLRTIMNLWQASEGRIVFDGADITRRGTPAIAQAGIAYVPENMSVFAELTVAENMRLAARSGAIDGQRLDWVFRMFPALKIFWHQRAGVLSGGQKQMLSVARAIIEPRKLLIVDEPTKGLAPAIIQNMITVFRELKQTDVSILLVEQNFHMAKSVGDTVAVMDDGRVVHTGTMAALAGDESLQQRLLGLSLAAHQ</sequence>
<evidence type="ECO:0000259" key="8">
    <source>
        <dbReference type="PROSITE" id="PS50893"/>
    </source>
</evidence>
<gene>
    <name evidence="9" type="ORF">F7R26_011065</name>
</gene>
<name>A0A643G760_9BURK</name>
<evidence type="ECO:0000256" key="2">
    <source>
        <dbReference type="ARBA" id="ARBA00022448"/>
    </source>
</evidence>
<dbReference type="PANTHER" id="PTHR43820">
    <property type="entry name" value="HIGH-AFFINITY BRANCHED-CHAIN AMINO ACID TRANSPORT ATP-BINDING PROTEIN LIVF"/>
    <property type="match status" value="1"/>
</dbReference>
<evidence type="ECO:0000256" key="6">
    <source>
        <dbReference type="ARBA" id="ARBA00022840"/>
    </source>
</evidence>
<reference evidence="9 10" key="1">
    <citation type="submission" date="2020-10" db="EMBL/GenBank/DDBJ databases">
        <title>Complete genome sequence of Cupriavidus basilensis CCUG 49340T.</title>
        <authorList>
            <person name="Salva-Serra F."/>
            <person name="Donoso R.A."/>
            <person name="Cho K.H."/>
            <person name="Yoo J.A."/>
            <person name="Lee K."/>
            <person name="Yoon S.-H."/>
            <person name="Perez-Pantoja D."/>
            <person name="Moore E.R.B."/>
        </authorList>
    </citation>
    <scope>NUCLEOTIDE SEQUENCE [LARGE SCALE GENOMIC DNA]</scope>
    <source>
        <strain evidence="10">CCUG 49340</strain>
    </source>
</reference>
<protein>
    <submittedName>
        <fullName evidence="9">ABC transporter ATP-binding protein</fullName>
    </submittedName>
</protein>
<dbReference type="GO" id="GO:0005524">
    <property type="term" value="F:ATP binding"/>
    <property type="evidence" value="ECO:0007669"/>
    <property type="project" value="UniProtKB-KW"/>
</dbReference>
<accession>A0A643G760</accession>
<dbReference type="InterPro" id="IPR003439">
    <property type="entry name" value="ABC_transporter-like_ATP-bd"/>
</dbReference>
<feature type="domain" description="ABC transporter" evidence="8">
    <location>
        <begin position="19"/>
        <end position="248"/>
    </location>
</feature>
<keyword evidence="3" id="KW-1003">Cell membrane</keyword>
<dbReference type="GO" id="GO:0015658">
    <property type="term" value="F:branched-chain amino acid transmembrane transporter activity"/>
    <property type="evidence" value="ECO:0007669"/>
    <property type="project" value="TreeGrafter"/>
</dbReference>
<keyword evidence="5" id="KW-0547">Nucleotide-binding</keyword>
<keyword evidence="7" id="KW-0029">Amino-acid transport</keyword>
<dbReference type="AlphaFoldDB" id="A0A643G760"/>
<dbReference type="InterPro" id="IPR017871">
    <property type="entry name" value="ABC_transporter-like_CS"/>
</dbReference>
<dbReference type="GO" id="GO:0015807">
    <property type="term" value="P:L-amino acid transport"/>
    <property type="evidence" value="ECO:0007669"/>
    <property type="project" value="TreeGrafter"/>
</dbReference>
<dbReference type="PANTHER" id="PTHR43820:SF2">
    <property type="entry name" value="ABC TRANSPORTER ATP-BINDING PROTEIN"/>
    <property type="match status" value="1"/>
</dbReference>
<dbReference type="InterPro" id="IPR052156">
    <property type="entry name" value="BCAA_Transport_ATP-bd_LivF"/>
</dbReference>
<keyword evidence="2" id="KW-0813">Transport</keyword>
<dbReference type="GO" id="GO:0016887">
    <property type="term" value="F:ATP hydrolysis activity"/>
    <property type="evidence" value="ECO:0007669"/>
    <property type="project" value="InterPro"/>
</dbReference>
<dbReference type="PROSITE" id="PS00211">
    <property type="entry name" value="ABC_TRANSPORTER_1"/>
    <property type="match status" value="1"/>
</dbReference>
<dbReference type="RefSeq" id="WP_150983639.1">
    <property type="nucleotide sequence ID" value="NZ_CP062803.1"/>
</dbReference>
<dbReference type="Pfam" id="PF00005">
    <property type="entry name" value="ABC_tran"/>
    <property type="match status" value="1"/>
</dbReference>
<evidence type="ECO:0000256" key="1">
    <source>
        <dbReference type="ARBA" id="ARBA00005417"/>
    </source>
</evidence>
<dbReference type="PROSITE" id="PS50893">
    <property type="entry name" value="ABC_TRANSPORTER_2"/>
    <property type="match status" value="1"/>
</dbReference>
<keyword evidence="4" id="KW-0997">Cell inner membrane</keyword>
<evidence type="ECO:0000256" key="5">
    <source>
        <dbReference type="ARBA" id="ARBA00022741"/>
    </source>
</evidence>
<dbReference type="SUPFAM" id="SSF52540">
    <property type="entry name" value="P-loop containing nucleoside triphosphate hydrolases"/>
    <property type="match status" value="1"/>
</dbReference>
<evidence type="ECO:0000256" key="4">
    <source>
        <dbReference type="ARBA" id="ARBA00022519"/>
    </source>
</evidence>
<dbReference type="InterPro" id="IPR027417">
    <property type="entry name" value="P-loop_NTPase"/>
</dbReference>
<dbReference type="Gene3D" id="3.40.50.300">
    <property type="entry name" value="P-loop containing nucleotide triphosphate hydrolases"/>
    <property type="match status" value="1"/>
</dbReference>
<evidence type="ECO:0000313" key="9">
    <source>
        <dbReference type="EMBL" id="QOT74807.1"/>
    </source>
</evidence>
<comment type="similarity">
    <text evidence="1">Belongs to the ABC transporter superfamily.</text>
</comment>